<feature type="transmembrane region" description="Helical" evidence="1">
    <location>
        <begin position="161"/>
        <end position="184"/>
    </location>
</feature>
<evidence type="ECO:0000256" key="1">
    <source>
        <dbReference type="SAM" id="Phobius"/>
    </source>
</evidence>
<reference evidence="2 3" key="1">
    <citation type="submission" date="2017-06" db="EMBL/GenBank/DDBJ databases">
        <authorList>
            <person name="Kim H.J."/>
            <person name="Triplett B.A."/>
        </authorList>
    </citation>
    <scope>NUCLEOTIDE SEQUENCE [LARGE SCALE GENOMIC DNA]</scope>
    <source>
        <strain evidence="2 3">DSM 43151</strain>
    </source>
</reference>
<name>A0A239A492_9ACTN</name>
<proteinExistence type="predicted"/>
<feature type="transmembrane region" description="Helical" evidence="1">
    <location>
        <begin position="6"/>
        <end position="30"/>
    </location>
</feature>
<dbReference type="InterPro" id="IPR021315">
    <property type="entry name" value="Gap/Sap"/>
</dbReference>
<dbReference type="AlphaFoldDB" id="A0A239A492"/>
<feature type="transmembrane region" description="Helical" evidence="1">
    <location>
        <begin position="42"/>
        <end position="66"/>
    </location>
</feature>
<feature type="transmembrane region" description="Helical" evidence="1">
    <location>
        <begin position="124"/>
        <end position="149"/>
    </location>
</feature>
<dbReference type="RefSeq" id="WP_089294649.1">
    <property type="nucleotide sequence ID" value="NZ_BOMU01000047.1"/>
</dbReference>
<gene>
    <name evidence="2" type="ORF">SAMN06264365_10760</name>
</gene>
<dbReference type="Proteomes" id="UP000198415">
    <property type="component" value="Unassembled WGS sequence"/>
</dbReference>
<keyword evidence="3" id="KW-1185">Reference proteome</keyword>
<protein>
    <submittedName>
        <fullName evidence="2">Sap, sulfolipid-1-addressing protein</fullName>
    </submittedName>
</protein>
<keyword evidence="1" id="KW-0472">Membrane</keyword>
<dbReference type="Pfam" id="PF11139">
    <property type="entry name" value="SfLAP"/>
    <property type="match status" value="1"/>
</dbReference>
<evidence type="ECO:0000313" key="2">
    <source>
        <dbReference type="EMBL" id="SNR90486.1"/>
    </source>
</evidence>
<keyword evidence="1" id="KW-1133">Transmembrane helix</keyword>
<feature type="transmembrane region" description="Helical" evidence="1">
    <location>
        <begin position="78"/>
        <end position="95"/>
    </location>
</feature>
<dbReference type="OrthoDB" id="7062264at2"/>
<evidence type="ECO:0000313" key="3">
    <source>
        <dbReference type="Proteomes" id="UP000198415"/>
    </source>
</evidence>
<feature type="transmembrane region" description="Helical" evidence="1">
    <location>
        <begin position="205"/>
        <end position="226"/>
    </location>
</feature>
<accession>A0A239A492</accession>
<keyword evidence="1" id="KW-0812">Transmembrane</keyword>
<dbReference type="EMBL" id="FZNR01000007">
    <property type="protein sequence ID" value="SNR90486.1"/>
    <property type="molecule type" value="Genomic_DNA"/>
</dbReference>
<sequence length="231" mass="24583">MNLPLLGSLAALALIDSTSFGTLLIPIWLLLDPGRVRPGRILIFLGTVGAFYFAVGVTIALVAGPFLPQISRAAHHPATTWAQLFVGIGLFLWSLHLDRRHRSGDAGGRMVRWRERALSGETNIARLALVAAAAEVTTMLPYLAAIGLLTTATLPAGRLTLAMAGYCLLMIVPALLLLAARLAAGDRVAKPLTRFNDWFVNSNSASWVVGVIGFLLAYNAVAKLGVPHLNG</sequence>
<organism evidence="2 3">
    <name type="scientific">Actinoplanes regularis</name>
    <dbReference type="NCBI Taxonomy" id="52697"/>
    <lineage>
        <taxon>Bacteria</taxon>
        <taxon>Bacillati</taxon>
        <taxon>Actinomycetota</taxon>
        <taxon>Actinomycetes</taxon>
        <taxon>Micromonosporales</taxon>
        <taxon>Micromonosporaceae</taxon>
        <taxon>Actinoplanes</taxon>
    </lineage>
</organism>